<dbReference type="SUPFAM" id="SSF51445">
    <property type="entry name" value="(Trans)glycosidases"/>
    <property type="match status" value="1"/>
</dbReference>
<dbReference type="HOGENOM" id="CLU_006462_2_3_1"/>
<protein>
    <submittedName>
        <fullName evidence="4">Putative maltase H</fullName>
    </submittedName>
</protein>
<dbReference type="InterPro" id="IPR006047">
    <property type="entry name" value="GH13_cat_dom"/>
</dbReference>
<dbReference type="InterPro" id="IPR013780">
    <property type="entry name" value="Glyco_hydro_b"/>
</dbReference>
<sequence>MSQNVLKRRRPQISNPAEMSTPRKQKFCEKGMCLFVILVAVVAGIVAVCVVTLTDKDLRQRVPSPPRLEWWKTTIIYQIYPRSFQDSNGDGTGDLKGVTKRLDYLQELGVGTLWLSPFYKSPMRDFGYDVQNYTQVDPLFGTMDDFDVLMKEAKNRGLRVLVDFVPNHTSNESSWFNNSRHSIGKYRDYYIWDDGVNCSTCPDTNFKRPPNDWKSAFRGSAWTYDDNRKKFYYHAYLDSQPDLNASNPDVRQELKNVLRFWLEKGVDGFRGDAIRKLFEFEDVHRNENGVLVNDQPLKNLPGVYPVMREWKHFLDKYSHGKGQEKILIAESYGITNEMRDAYYEVDSIPFNFAFVQKLNPSCKARCIKQIIETSLDGLKEEWWPNFVLGSHDVSRIASRMGDSFVNVLNILLLTVPGTPTTYYGEEIGMKDTFYTYSESRDPAGLNYKEDYLKYSRDPGRSPMQWDSSTNAGFSNGTPWLHVNLNYPVLNVEEQLSKETSTLNIYKSLAKLRQLPSFTNKNIIFSTVNDDIISYVRSESGHPKYLVVLNVGSRDSVVDCRGPPLGVSSAQVVLAAGSSLLGISSYRMGDIADLQAIRLKYAEGVIFKI</sequence>
<evidence type="ECO:0000313" key="4">
    <source>
        <dbReference type="EMBL" id="EKC31277.1"/>
    </source>
</evidence>
<reference evidence="4" key="1">
    <citation type="journal article" date="2012" name="Nature">
        <title>The oyster genome reveals stress adaptation and complexity of shell formation.</title>
        <authorList>
            <person name="Zhang G."/>
            <person name="Fang X."/>
            <person name="Guo X."/>
            <person name="Li L."/>
            <person name="Luo R."/>
            <person name="Xu F."/>
            <person name="Yang P."/>
            <person name="Zhang L."/>
            <person name="Wang X."/>
            <person name="Qi H."/>
            <person name="Xiong Z."/>
            <person name="Que H."/>
            <person name="Xie Y."/>
            <person name="Holland P.W."/>
            <person name="Paps J."/>
            <person name="Zhu Y."/>
            <person name="Wu F."/>
            <person name="Chen Y."/>
            <person name="Wang J."/>
            <person name="Peng C."/>
            <person name="Meng J."/>
            <person name="Yang L."/>
            <person name="Liu J."/>
            <person name="Wen B."/>
            <person name="Zhang N."/>
            <person name="Huang Z."/>
            <person name="Zhu Q."/>
            <person name="Feng Y."/>
            <person name="Mount A."/>
            <person name="Hedgecock D."/>
            <person name="Xu Z."/>
            <person name="Liu Y."/>
            <person name="Domazet-Loso T."/>
            <person name="Du Y."/>
            <person name="Sun X."/>
            <person name="Zhang S."/>
            <person name="Liu B."/>
            <person name="Cheng P."/>
            <person name="Jiang X."/>
            <person name="Li J."/>
            <person name="Fan D."/>
            <person name="Wang W."/>
            <person name="Fu W."/>
            <person name="Wang T."/>
            <person name="Wang B."/>
            <person name="Zhang J."/>
            <person name="Peng Z."/>
            <person name="Li Y."/>
            <person name="Li N."/>
            <person name="Wang J."/>
            <person name="Chen M."/>
            <person name="He Y."/>
            <person name="Tan F."/>
            <person name="Song X."/>
            <person name="Zheng Q."/>
            <person name="Huang R."/>
            <person name="Yang H."/>
            <person name="Du X."/>
            <person name="Chen L."/>
            <person name="Yang M."/>
            <person name="Gaffney P.M."/>
            <person name="Wang S."/>
            <person name="Luo L."/>
            <person name="She Z."/>
            <person name="Ming Y."/>
            <person name="Huang W."/>
            <person name="Zhang S."/>
            <person name="Huang B."/>
            <person name="Zhang Y."/>
            <person name="Qu T."/>
            <person name="Ni P."/>
            <person name="Miao G."/>
            <person name="Wang J."/>
            <person name="Wang Q."/>
            <person name="Steinberg C.E."/>
            <person name="Wang H."/>
            <person name="Li N."/>
            <person name="Qian L."/>
            <person name="Zhang G."/>
            <person name="Li Y."/>
            <person name="Yang H."/>
            <person name="Liu X."/>
            <person name="Wang J."/>
            <person name="Yin Y."/>
            <person name="Wang J."/>
        </authorList>
    </citation>
    <scope>NUCLEOTIDE SEQUENCE [LARGE SCALE GENOMIC DNA]</scope>
    <source>
        <strain evidence="4">05x7-T-G4-1.051#20</strain>
    </source>
</reference>
<evidence type="ECO:0000256" key="1">
    <source>
        <dbReference type="SAM" id="MobiDB-lite"/>
    </source>
</evidence>
<dbReference type="PANTHER" id="PTHR10357">
    <property type="entry name" value="ALPHA-AMYLASE FAMILY MEMBER"/>
    <property type="match status" value="1"/>
</dbReference>
<dbReference type="PANTHER" id="PTHR10357:SF179">
    <property type="entry name" value="NEUTRAL AND BASIC AMINO ACID TRANSPORT PROTEIN RBAT"/>
    <property type="match status" value="1"/>
</dbReference>
<dbReference type="GO" id="GO:0005975">
    <property type="term" value="P:carbohydrate metabolic process"/>
    <property type="evidence" value="ECO:0007669"/>
    <property type="project" value="InterPro"/>
</dbReference>
<feature type="domain" description="Glycosyl hydrolase family 13 catalytic" evidence="3">
    <location>
        <begin position="78"/>
        <end position="460"/>
    </location>
</feature>
<proteinExistence type="predicted"/>
<dbReference type="Pfam" id="PF00128">
    <property type="entry name" value="Alpha-amylase"/>
    <property type="match status" value="1"/>
</dbReference>
<evidence type="ECO:0000259" key="3">
    <source>
        <dbReference type="SMART" id="SM00642"/>
    </source>
</evidence>
<organism evidence="4">
    <name type="scientific">Magallana gigas</name>
    <name type="common">Pacific oyster</name>
    <name type="synonym">Crassostrea gigas</name>
    <dbReference type="NCBI Taxonomy" id="29159"/>
    <lineage>
        <taxon>Eukaryota</taxon>
        <taxon>Metazoa</taxon>
        <taxon>Spiralia</taxon>
        <taxon>Lophotrochozoa</taxon>
        <taxon>Mollusca</taxon>
        <taxon>Bivalvia</taxon>
        <taxon>Autobranchia</taxon>
        <taxon>Pteriomorphia</taxon>
        <taxon>Ostreida</taxon>
        <taxon>Ostreoidea</taxon>
        <taxon>Ostreidae</taxon>
        <taxon>Magallana</taxon>
    </lineage>
</organism>
<dbReference type="Gene3D" id="2.60.40.1180">
    <property type="entry name" value="Golgi alpha-mannosidase II"/>
    <property type="match status" value="1"/>
</dbReference>
<dbReference type="InterPro" id="IPR045857">
    <property type="entry name" value="O16G_dom_2"/>
</dbReference>
<dbReference type="InParanoid" id="K1Q3Z3"/>
<dbReference type="AlphaFoldDB" id="K1Q3Z3"/>
<keyword evidence="2" id="KW-1133">Transmembrane helix</keyword>
<accession>K1Q3Z3</accession>
<evidence type="ECO:0000256" key="2">
    <source>
        <dbReference type="SAM" id="Phobius"/>
    </source>
</evidence>
<dbReference type="FunCoup" id="K1Q3Z3">
    <property type="interactions" value="59"/>
</dbReference>
<feature type="compositionally biased region" description="Basic residues" evidence="1">
    <location>
        <begin position="1"/>
        <end position="11"/>
    </location>
</feature>
<dbReference type="Gene3D" id="3.90.400.10">
    <property type="entry name" value="Oligo-1,6-glucosidase, Domain 2"/>
    <property type="match status" value="1"/>
</dbReference>
<feature type="transmembrane region" description="Helical" evidence="2">
    <location>
        <begin position="32"/>
        <end position="53"/>
    </location>
</feature>
<dbReference type="Gene3D" id="3.20.20.80">
    <property type="entry name" value="Glycosidases"/>
    <property type="match status" value="1"/>
</dbReference>
<gene>
    <name evidence="4" type="ORF">CGI_10009379</name>
</gene>
<dbReference type="EMBL" id="JH816739">
    <property type="protein sequence ID" value="EKC31277.1"/>
    <property type="molecule type" value="Genomic_DNA"/>
</dbReference>
<dbReference type="SMART" id="SM00642">
    <property type="entry name" value="Aamy"/>
    <property type="match status" value="1"/>
</dbReference>
<dbReference type="InterPro" id="IPR017853">
    <property type="entry name" value="GH"/>
</dbReference>
<name>K1Q3Z3_MAGGI</name>
<keyword evidence="2" id="KW-0812">Transmembrane</keyword>
<keyword evidence="2" id="KW-0472">Membrane</keyword>
<feature type="region of interest" description="Disordered" evidence="1">
    <location>
        <begin position="1"/>
        <end position="21"/>
    </location>
</feature>